<organism evidence="1 2">
    <name type="scientific">Histidinibacterium aquaticum</name>
    <dbReference type="NCBI Taxonomy" id="2613962"/>
    <lineage>
        <taxon>Bacteria</taxon>
        <taxon>Pseudomonadati</taxon>
        <taxon>Pseudomonadota</taxon>
        <taxon>Alphaproteobacteria</taxon>
        <taxon>Rhodobacterales</taxon>
        <taxon>Paracoccaceae</taxon>
        <taxon>Histidinibacterium</taxon>
    </lineage>
</organism>
<accession>A0A5J5GKU3</accession>
<evidence type="ECO:0000313" key="1">
    <source>
        <dbReference type="EMBL" id="KAA9008946.1"/>
    </source>
</evidence>
<sequence length="208" mass="22344">MSFAVLTGDIVASEDAGLAATQAALDALRRAAEDFGKDREEDLRFTRFRGDGWQAMTSHNSFFDATLFLLARLRAEDEEIETRISIGIGEVESSGTRDLSDASGSAFTQSGRGLDAMGRRDRLAISGAGIGPFQRAALALTDYVTSSWTAAQGEAVALSLDPATQTQDDIARRIGVTRQAVQLRLSAAGLPWLAPAREAFASHDYRET</sequence>
<gene>
    <name evidence="1" type="ORF">F3S47_06700</name>
</gene>
<dbReference type="AlphaFoldDB" id="A0A5J5GKU3"/>
<proteinExistence type="predicted"/>
<keyword evidence="2" id="KW-1185">Reference proteome</keyword>
<protein>
    <submittedName>
        <fullName evidence="1">Uncharacterized protein</fullName>
    </submittedName>
</protein>
<dbReference type="Proteomes" id="UP000326554">
    <property type="component" value="Unassembled WGS sequence"/>
</dbReference>
<reference evidence="1 2" key="1">
    <citation type="submission" date="2019-09" db="EMBL/GenBank/DDBJ databases">
        <authorList>
            <person name="Park J.-S."/>
            <person name="Choi H.-J."/>
        </authorList>
    </citation>
    <scope>NUCLEOTIDE SEQUENCE [LARGE SCALE GENOMIC DNA]</scope>
    <source>
        <strain evidence="1 2">176SS1-4</strain>
    </source>
</reference>
<evidence type="ECO:0000313" key="2">
    <source>
        <dbReference type="Proteomes" id="UP000326554"/>
    </source>
</evidence>
<comment type="caution">
    <text evidence="1">The sequence shown here is derived from an EMBL/GenBank/DDBJ whole genome shotgun (WGS) entry which is preliminary data.</text>
</comment>
<dbReference type="RefSeq" id="WP_150444479.1">
    <property type="nucleotide sequence ID" value="NZ_VYQE01000002.1"/>
</dbReference>
<dbReference type="EMBL" id="VYQE01000002">
    <property type="protein sequence ID" value="KAA9008946.1"/>
    <property type="molecule type" value="Genomic_DNA"/>
</dbReference>
<name>A0A5J5GKU3_9RHOB</name>